<feature type="compositionally biased region" description="Basic and acidic residues" evidence="1">
    <location>
        <begin position="7"/>
        <end position="24"/>
    </location>
</feature>
<keyword evidence="2" id="KW-0472">Membrane</keyword>
<proteinExistence type="predicted"/>
<dbReference type="EMBL" id="SADE01000001">
    <property type="protein sequence ID" value="RVU39225.1"/>
    <property type="molecule type" value="Genomic_DNA"/>
</dbReference>
<evidence type="ECO:0000313" key="5">
    <source>
        <dbReference type="Proteomes" id="UP000287447"/>
    </source>
</evidence>
<keyword evidence="2" id="KW-1133">Transmembrane helix</keyword>
<evidence type="ECO:0000313" key="4">
    <source>
        <dbReference type="EMBL" id="RVU39225.1"/>
    </source>
</evidence>
<feature type="region of interest" description="Disordered" evidence="1">
    <location>
        <begin position="151"/>
        <end position="172"/>
    </location>
</feature>
<dbReference type="Proteomes" id="UP000287447">
    <property type="component" value="Unassembled WGS sequence"/>
</dbReference>
<feature type="domain" description="SPOR" evidence="3">
    <location>
        <begin position="241"/>
        <end position="327"/>
    </location>
</feature>
<sequence length="328" mass="34101">MTSELDALEKELADLEDGGKDGGTPKRKLGTAPLVVAVLAVSALGGLIYYAYDQGIREGTEVAAPLLSPEGPAKVKPEDPGGLAVPHRDKTVYDVVQGGASESSHEKVETLLPPPEEPMVPPVSQPAAGNGAPAGEPLVTATNKLNEAEKPAVPKISPPPLPAEELAAPEAPVTLSEQSEEKIEEAQEEVSEAAPAAQETVAAITPPPAEPKAEAAAKPVAEPTKVETAAKTDTAAAGTDAAISKKWRVQVGAVRTQEAAVQEWSRLSRTNKDLLGSLTLQVQKVEVTGKGTFFRIRGGPMADRSAAERLCGKLKAQKIPCIPVRPDA</sequence>
<evidence type="ECO:0000259" key="3">
    <source>
        <dbReference type="PROSITE" id="PS51724"/>
    </source>
</evidence>
<dbReference type="OrthoDB" id="7338235at2"/>
<evidence type="ECO:0000256" key="1">
    <source>
        <dbReference type="SAM" id="MobiDB-lite"/>
    </source>
</evidence>
<dbReference type="PROSITE" id="PS51724">
    <property type="entry name" value="SPOR"/>
    <property type="match status" value="1"/>
</dbReference>
<keyword evidence="2" id="KW-0812">Transmembrane</keyword>
<dbReference type="RefSeq" id="WP_127764596.1">
    <property type="nucleotide sequence ID" value="NZ_SADE01000001.1"/>
</dbReference>
<feature type="compositionally biased region" description="Low complexity" evidence="1">
    <location>
        <begin position="163"/>
        <end position="172"/>
    </location>
</feature>
<evidence type="ECO:0000256" key="2">
    <source>
        <dbReference type="SAM" id="Phobius"/>
    </source>
</evidence>
<comment type="caution">
    <text evidence="4">The sequence shown here is derived from an EMBL/GenBank/DDBJ whole genome shotgun (WGS) entry which is preliminary data.</text>
</comment>
<dbReference type="GO" id="GO:0042834">
    <property type="term" value="F:peptidoglycan binding"/>
    <property type="evidence" value="ECO:0007669"/>
    <property type="project" value="InterPro"/>
</dbReference>
<name>A0A3S2WV47_9PROT</name>
<dbReference type="SUPFAM" id="SSF110997">
    <property type="entry name" value="Sporulation related repeat"/>
    <property type="match status" value="1"/>
</dbReference>
<feature type="region of interest" description="Disordered" evidence="1">
    <location>
        <begin position="111"/>
        <end position="134"/>
    </location>
</feature>
<dbReference type="InterPro" id="IPR036680">
    <property type="entry name" value="SPOR-like_sf"/>
</dbReference>
<reference evidence="5" key="1">
    <citation type="submission" date="2019-01" db="EMBL/GenBank/DDBJ databases">
        <title>Gri0909 isolated from a small marine red alga.</title>
        <authorList>
            <person name="Kim J."/>
            <person name="Jeong S.E."/>
            <person name="Jeon C.O."/>
        </authorList>
    </citation>
    <scope>NUCLEOTIDE SEQUENCE [LARGE SCALE GENOMIC DNA]</scope>
    <source>
        <strain evidence="5">Gri0909</strain>
    </source>
</reference>
<keyword evidence="5" id="KW-1185">Reference proteome</keyword>
<dbReference type="AlphaFoldDB" id="A0A3S2WV47"/>
<feature type="region of interest" description="Disordered" evidence="1">
    <location>
        <begin position="1"/>
        <end position="28"/>
    </location>
</feature>
<dbReference type="InterPro" id="IPR007730">
    <property type="entry name" value="SPOR-like_dom"/>
</dbReference>
<feature type="compositionally biased region" description="Pro residues" evidence="1">
    <location>
        <begin position="112"/>
        <end position="124"/>
    </location>
</feature>
<dbReference type="Gene3D" id="3.30.70.1070">
    <property type="entry name" value="Sporulation related repeat"/>
    <property type="match status" value="1"/>
</dbReference>
<accession>A0A3S2WV47</accession>
<gene>
    <name evidence="4" type="ORF">EOI86_08265</name>
</gene>
<protein>
    <submittedName>
        <fullName evidence="4">SPOR domain-containing protein</fullName>
    </submittedName>
</protein>
<feature type="transmembrane region" description="Helical" evidence="2">
    <location>
        <begin position="34"/>
        <end position="52"/>
    </location>
</feature>
<organism evidence="4 5">
    <name type="scientific">Hwanghaeella grinnelliae</name>
    <dbReference type="NCBI Taxonomy" id="2500179"/>
    <lineage>
        <taxon>Bacteria</taxon>
        <taxon>Pseudomonadati</taxon>
        <taxon>Pseudomonadota</taxon>
        <taxon>Alphaproteobacteria</taxon>
        <taxon>Rhodospirillales</taxon>
        <taxon>Rhodospirillaceae</taxon>
        <taxon>Hwanghaeella</taxon>
    </lineage>
</organism>
<dbReference type="Pfam" id="PF05036">
    <property type="entry name" value="SPOR"/>
    <property type="match status" value="1"/>
</dbReference>